<evidence type="ECO:0000256" key="4">
    <source>
        <dbReference type="ARBA" id="ARBA00004496"/>
    </source>
</evidence>
<dbReference type="GO" id="GO:0030527">
    <property type="term" value="F:structural constituent of chromatin"/>
    <property type="evidence" value="ECO:0007669"/>
    <property type="project" value="InterPro"/>
</dbReference>
<evidence type="ECO:0000313" key="25">
    <source>
        <dbReference type="EMBL" id="OKL56211.1"/>
    </source>
</evidence>
<evidence type="ECO:0000256" key="12">
    <source>
        <dbReference type="ARBA" id="ARBA00023055"/>
    </source>
</evidence>
<keyword evidence="26" id="KW-1185">Reference proteome</keyword>
<evidence type="ECO:0000256" key="22">
    <source>
        <dbReference type="SAM" id="MobiDB-lite"/>
    </source>
</evidence>
<comment type="function">
    <text evidence="18">Ceramide-binding protein that may transfer ceramides from the endoplasmic reticulum membrane to the cis-Golgi network membrane, and is thereby required for the biosynthesis of complex sphingolipids.</text>
</comment>
<dbReference type="InterPro" id="IPR033394">
    <property type="entry name" value="Svf1-like_C"/>
</dbReference>
<keyword evidence="8" id="KW-0158">Chromosome</keyword>
<dbReference type="InterPro" id="IPR001951">
    <property type="entry name" value="Histone_H4"/>
</dbReference>
<dbReference type="InterPro" id="IPR023374">
    <property type="entry name" value="AttH-like_dom_sf"/>
</dbReference>
<feature type="domain" description="Svf1-like N-terminal" evidence="23">
    <location>
        <begin position="54"/>
        <end position="213"/>
    </location>
</feature>
<evidence type="ECO:0000313" key="26">
    <source>
        <dbReference type="Proteomes" id="UP000214365"/>
    </source>
</evidence>
<dbReference type="PANTHER" id="PTHR47107:SF1">
    <property type="entry name" value="CERAMIDE-BINDING PROTEIN SVF1-RELATED"/>
    <property type="match status" value="1"/>
</dbReference>
<evidence type="ECO:0000259" key="23">
    <source>
        <dbReference type="Pfam" id="PF08622"/>
    </source>
</evidence>
<dbReference type="GO" id="GO:0006869">
    <property type="term" value="P:lipid transport"/>
    <property type="evidence" value="ECO:0007669"/>
    <property type="project" value="UniProtKB-KW"/>
</dbReference>
<dbReference type="GO" id="GO:0046982">
    <property type="term" value="F:protein heterodimerization activity"/>
    <property type="evidence" value="ECO:0007669"/>
    <property type="project" value="InterPro"/>
</dbReference>
<dbReference type="CDD" id="cd22912">
    <property type="entry name" value="HFD_H4"/>
    <property type="match status" value="1"/>
</dbReference>
<dbReference type="GO" id="GO:0005789">
    <property type="term" value="C:endoplasmic reticulum membrane"/>
    <property type="evidence" value="ECO:0007669"/>
    <property type="project" value="UniProtKB-SubCell"/>
</dbReference>
<keyword evidence="7" id="KW-0813">Transport</keyword>
<keyword evidence="15" id="KW-0539">Nucleus</keyword>
<comment type="caution">
    <text evidence="25">The sequence shown here is derived from an EMBL/GenBank/DDBJ whole genome shotgun (WGS) entry which is preliminary data.</text>
</comment>
<dbReference type="RefSeq" id="XP_020116332.1">
    <property type="nucleotide sequence ID" value="XM_020263536.1"/>
</dbReference>
<dbReference type="Gene3D" id="1.10.20.10">
    <property type="entry name" value="Histone, subunit A"/>
    <property type="match status" value="1"/>
</dbReference>
<evidence type="ECO:0000256" key="19">
    <source>
        <dbReference type="ARBA" id="ARBA00069547"/>
    </source>
</evidence>
<proteinExistence type="inferred from homology"/>
<dbReference type="OrthoDB" id="2590239at2759"/>
<evidence type="ECO:0000256" key="5">
    <source>
        <dbReference type="ARBA" id="ARBA00006564"/>
    </source>
</evidence>
<reference evidence="25 26" key="1">
    <citation type="submission" date="2015-06" db="EMBL/GenBank/DDBJ databases">
        <title>Talaromyces atroroseus IBT 11181 draft genome.</title>
        <authorList>
            <person name="Rasmussen K.B."/>
            <person name="Rasmussen S."/>
            <person name="Petersen B."/>
            <person name="Sicheritz-Ponten T."/>
            <person name="Mortensen U.H."/>
            <person name="Thrane U."/>
        </authorList>
    </citation>
    <scope>NUCLEOTIDE SEQUENCE [LARGE SCALE GENOMIC DNA]</scope>
    <source>
        <strain evidence="25 26">IBT 11181</strain>
    </source>
</reference>
<evidence type="ECO:0000256" key="8">
    <source>
        <dbReference type="ARBA" id="ARBA00022454"/>
    </source>
</evidence>
<dbReference type="GO" id="GO:0003677">
    <property type="term" value="F:DNA binding"/>
    <property type="evidence" value="ECO:0007669"/>
    <property type="project" value="UniProtKB-KW"/>
</dbReference>
<dbReference type="FunFam" id="2.40.370.10:FF:000001">
    <property type="entry name" value="Survival factor 1"/>
    <property type="match status" value="1"/>
</dbReference>
<keyword evidence="14" id="KW-0472">Membrane</keyword>
<dbReference type="InterPro" id="IPR013931">
    <property type="entry name" value="Svf1-like_N"/>
</dbReference>
<dbReference type="GO" id="GO:0000786">
    <property type="term" value="C:nucleosome"/>
    <property type="evidence" value="ECO:0007669"/>
    <property type="project" value="UniProtKB-KW"/>
</dbReference>
<evidence type="ECO:0000256" key="3">
    <source>
        <dbReference type="ARBA" id="ARBA00004406"/>
    </source>
</evidence>
<dbReference type="GeneID" id="31008182"/>
<protein>
    <recommendedName>
        <fullName evidence="20">Ceramide-binding protein SVF1</fullName>
    </recommendedName>
    <alternativeName>
        <fullName evidence="19">Ceramide-binding protein svf1</fullName>
    </alternativeName>
    <alternativeName>
        <fullName evidence="21">Survival factor 1</fullName>
    </alternativeName>
</protein>
<evidence type="ECO:0000256" key="21">
    <source>
        <dbReference type="ARBA" id="ARBA00081132"/>
    </source>
</evidence>
<name>A0A1Q5Q7W0_TALAT</name>
<accession>A0A1Q5Q7W0</accession>
<dbReference type="PRINTS" id="PR00623">
    <property type="entry name" value="HISTONEH4"/>
</dbReference>
<dbReference type="STRING" id="1441469.A0A1Q5Q7W0"/>
<dbReference type="GO" id="GO:0005634">
    <property type="term" value="C:nucleus"/>
    <property type="evidence" value="ECO:0007669"/>
    <property type="project" value="UniProtKB-SubCell"/>
</dbReference>
<feature type="domain" description="Svf1-like C-terminal" evidence="24">
    <location>
        <begin position="215"/>
        <end position="375"/>
    </location>
</feature>
<dbReference type="PANTHER" id="PTHR47107">
    <property type="entry name" value="SVF1-LIKE PROTEIN YDR222W-RELATED"/>
    <property type="match status" value="1"/>
</dbReference>
<evidence type="ECO:0000256" key="7">
    <source>
        <dbReference type="ARBA" id="ARBA00022448"/>
    </source>
</evidence>
<gene>
    <name evidence="25" type="ORF">UA08_08426</name>
</gene>
<evidence type="ECO:0000256" key="1">
    <source>
        <dbReference type="ARBA" id="ARBA00004123"/>
    </source>
</evidence>
<comment type="similarity">
    <text evidence="5">Belongs to the histone H4 family.</text>
</comment>
<evidence type="ECO:0000256" key="13">
    <source>
        <dbReference type="ARBA" id="ARBA00023125"/>
    </source>
</evidence>
<evidence type="ECO:0000256" key="14">
    <source>
        <dbReference type="ARBA" id="ARBA00023136"/>
    </source>
</evidence>
<dbReference type="AlphaFoldDB" id="A0A1Q5Q7W0"/>
<evidence type="ECO:0000256" key="17">
    <source>
        <dbReference type="ARBA" id="ARBA00046302"/>
    </source>
</evidence>
<evidence type="ECO:0000256" key="9">
    <source>
        <dbReference type="ARBA" id="ARBA00022490"/>
    </source>
</evidence>
<keyword evidence="13" id="KW-0238">DNA-binding</keyword>
<dbReference type="SUPFAM" id="SSF159245">
    <property type="entry name" value="AttH-like"/>
    <property type="match status" value="1"/>
</dbReference>
<keyword evidence="9" id="KW-0963">Cytoplasm</keyword>
<dbReference type="EMBL" id="LFMY01000015">
    <property type="protein sequence ID" value="OKL56211.1"/>
    <property type="molecule type" value="Genomic_DNA"/>
</dbReference>
<dbReference type="GO" id="GO:0006979">
    <property type="term" value="P:response to oxidative stress"/>
    <property type="evidence" value="ECO:0007669"/>
    <property type="project" value="InterPro"/>
</dbReference>
<feature type="region of interest" description="Disordered" evidence="22">
    <location>
        <begin position="427"/>
        <end position="450"/>
    </location>
</feature>
<evidence type="ECO:0000256" key="6">
    <source>
        <dbReference type="ARBA" id="ARBA00009069"/>
    </source>
</evidence>
<dbReference type="Gene3D" id="2.40.370.10">
    <property type="entry name" value="AttH-like domain"/>
    <property type="match status" value="1"/>
</dbReference>
<evidence type="ECO:0000256" key="10">
    <source>
        <dbReference type="ARBA" id="ARBA00022824"/>
    </source>
</evidence>
<evidence type="ECO:0000259" key="24">
    <source>
        <dbReference type="Pfam" id="PF17187"/>
    </source>
</evidence>
<dbReference type="Proteomes" id="UP000214365">
    <property type="component" value="Unassembled WGS sequence"/>
</dbReference>
<sequence>MNWLKQTLANVAGTQEPIYGPEAIQPVTKQAEKTPYTVLKKEDLKWQAHQYTSVETQTFYIMADNGALAWVQVIYSNVAGLHTTCQFNSKIYSLAGDAPHIWHSDTLSNHMFDPDMYSFGADNFALTLNEEGTAYTVKSAVNEDSLVNLTFTQQAPGLVIGENGTSYFGTDPANPWGSMRHAFWPRCLVEGTITTKEKTYDLKGRGFYSFALQGMKPHHAASRWNFVNFQSPSYSAFMMEFTTPPSYGSTVVNVGGIVKDDKILYAGSTNSAEHVETNTDSENDWPEPKVIKFAWDGKDKDLQAELAGSLGKRLDRIDVMYELPGFVKTFVGSVAGTRPYIYQYSPQDKLTLKVKEGETETAEEGTLFSEATFISTKQSFSEVDLTCLCLLLLLLFLFSLSRFPPHTVAIFPLDSTLRPVQLTKTKPTSEASPSYISKMAPPPNSLGRGLRHRRRRGRLTRDTINGITKPAIRRLARRGGVKRISYNIYEEIKLVLRARLQEILKNLVLLLESANTEKYGRKVEISLSLNDMLHVS</sequence>
<dbReference type="Pfam" id="PF08622">
    <property type="entry name" value="Svf1"/>
    <property type="match status" value="1"/>
</dbReference>
<dbReference type="GO" id="GO:0005794">
    <property type="term" value="C:Golgi apparatus"/>
    <property type="evidence" value="ECO:0007669"/>
    <property type="project" value="UniProtKB-SubCell"/>
</dbReference>
<keyword evidence="10" id="KW-0256">Endoplasmic reticulum</keyword>
<dbReference type="SUPFAM" id="SSF47113">
    <property type="entry name" value="Histone-fold"/>
    <property type="match status" value="1"/>
</dbReference>
<keyword evidence="16" id="KW-0544">Nucleosome core</keyword>
<comment type="subcellular location">
    <subcellularLocation>
        <location evidence="2">Chromosome</location>
    </subcellularLocation>
    <subcellularLocation>
        <location evidence="4">Cytoplasm</location>
    </subcellularLocation>
    <subcellularLocation>
        <location evidence="3">Endoplasmic reticulum membrane</location>
        <topology evidence="3">Peripheral membrane protein</topology>
    </subcellularLocation>
    <subcellularLocation>
        <location evidence="17">Golgi apparatus</location>
        <location evidence="17">cis-Golgi network membrane</location>
        <topology evidence="17">Peripheral membrane protein</topology>
    </subcellularLocation>
    <subcellularLocation>
        <location evidence="1">Nucleus</location>
    </subcellularLocation>
</comment>
<dbReference type="InterPro" id="IPR051385">
    <property type="entry name" value="Ceramide-binding_SVF1"/>
</dbReference>
<comment type="similarity">
    <text evidence="6">Belongs to the SVF1 family.</text>
</comment>
<evidence type="ECO:0000256" key="2">
    <source>
        <dbReference type="ARBA" id="ARBA00004286"/>
    </source>
</evidence>
<evidence type="ECO:0000256" key="18">
    <source>
        <dbReference type="ARBA" id="ARBA00058755"/>
    </source>
</evidence>
<evidence type="ECO:0000256" key="20">
    <source>
        <dbReference type="ARBA" id="ARBA00073016"/>
    </source>
</evidence>
<organism evidence="25 26">
    <name type="scientific">Talaromyces atroroseus</name>
    <dbReference type="NCBI Taxonomy" id="1441469"/>
    <lineage>
        <taxon>Eukaryota</taxon>
        <taxon>Fungi</taxon>
        <taxon>Dikarya</taxon>
        <taxon>Ascomycota</taxon>
        <taxon>Pezizomycotina</taxon>
        <taxon>Eurotiomycetes</taxon>
        <taxon>Eurotiomycetidae</taxon>
        <taxon>Eurotiales</taxon>
        <taxon>Trichocomaceae</taxon>
        <taxon>Talaromyces</taxon>
        <taxon>Talaromyces sect. Trachyspermi</taxon>
    </lineage>
</organism>
<dbReference type="Pfam" id="PF17187">
    <property type="entry name" value="Svf1_C"/>
    <property type="match status" value="1"/>
</dbReference>
<keyword evidence="12" id="KW-0445">Lipid transport</keyword>
<dbReference type="InterPro" id="IPR009072">
    <property type="entry name" value="Histone-fold"/>
</dbReference>
<keyword evidence="11" id="KW-0333">Golgi apparatus</keyword>
<evidence type="ECO:0000256" key="11">
    <source>
        <dbReference type="ARBA" id="ARBA00023034"/>
    </source>
</evidence>
<evidence type="ECO:0000256" key="16">
    <source>
        <dbReference type="ARBA" id="ARBA00023269"/>
    </source>
</evidence>
<evidence type="ECO:0000256" key="15">
    <source>
        <dbReference type="ARBA" id="ARBA00023242"/>
    </source>
</evidence>